<evidence type="ECO:0000256" key="9">
    <source>
        <dbReference type="ARBA" id="ARBA00023136"/>
    </source>
</evidence>
<sequence length="269" mass="31136">MLFTKRVATHIAQLLTLALYLTFSALLMTNAQAKPLSQDDYIHPKPIERIEPKYPSSALRKKQEGWVRLSFFVNEQGNVVDIKPLKFFGVEEFKTEAELALREWKYKPALKNGVTVKSKKMTVELTFLFEGKKILDLNLKKRFLKINKRLENNELDEAKAMLADIDINHLYNLTEQNFYHNLSASYAQKTGNIEQQLSHLNTIKFHSKITEPMFKLSVLKERFIANIKLNKLSDASRDFRAIKRIKEAKPYLATFEKILSQAKAMAKNA</sequence>
<keyword evidence="11" id="KW-0732">Signal</keyword>
<evidence type="ECO:0000256" key="6">
    <source>
        <dbReference type="ARBA" id="ARBA00022692"/>
    </source>
</evidence>
<keyword evidence="7 10" id="KW-0653">Protein transport</keyword>
<dbReference type="Gene3D" id="3.30.1150.10">
    <property type="match status" value="1"/>
</dbReference>
<dbReference type="GO" id="GO:0015891">
    <property type="term" value="P:siderophore transport"/>
    <property type="evidence" value="ECO:0007669"/>
    <property type="project" value="InterPro"/>
</dbReference>
<dbReference type="SUPFAM" id="SSF74653">
    <property type="entry name" value="TolA/TonB C-terminal domain"/>
    <property type="match status" value="1"/>
</dbReference>
<dbReference type="OrthoDB" id="5956919at2"/>
<keyword evidence="6" id="KW-0812">Transmembrane</keyword>
<dbReference type="InterPro" id="IPR006260">
    <property type="entry name" value="TonB/TolA_C"/>
</dbReference>
<comment type="similarity">
    <text evidence="2 10">Belongs to the TonB family.</text>
</comment>
<gene>
    <name evidence="13" type="ORF">XM47_00465</name>
</gene>
<evidence type="ECO:0000259" key="12">
    <source>
        <dbReference type="PROSITE" id="PS52015"/>
    </source>
</evidence>
<evidence type="ECO:0000256" key="2">
    <source>
        <dbReference type="ARBA" id="ARBA00006555"/>
    </source>
</evidence>
<dbReference type="PANTHER" id="PTHR33446">
    <property type="entry name" value="PROTEIN TONB-RELATED"/>
    <property type="match status" value="1"/>
</dbReference>
<keyword evidence="9" id="KW-0472">Membrane</keyword>
<keyword evidence="5 10" id="KW-0997">Cell inner membrane</keyword>
<reference evidence="13 14" key="1">
    <citation type="submission" date="2015-04" db="EMBL/GenBank/DDBJ databases">
        <title>Draft Genome Sequence of the Novel Agar-Digesting Marine Bacterium Q1.</title>
        <authorList>
            <person name="Li Y."/>
            <person name="Li D."/>
            <person name="Chen G."/>
            <person name="Du Z."/>
        </authorList>
    </citation>
    <scope>NUCLEOTIDE SEQUENCE [LARGE SCALE GENOMIC DNA]</scope>
    <source>
        <strain evidence="13 14">Q1</strain>
    </source>
</reference>
<feature type="chain" id="PRO_5005298771" description="Protein TonB" evidence="11">
    <location>
        <begin position="34"/>
        <end position="269"/>
    </location>
</feature>
<evidence type="ECO:0000256" key="3">
    <source>
        <dbReference type="ARBA" id="ARBA00022448"/>
    </source>
</evidence>
<dbReference type="STRING" id="1513271.XM47_00465"/>
<evidence type="ECO:0000256" key="10">
    <source>
        <dbReference type="RuleBase" id="RU362123"/>
    </source>
</evidence>
<keyword evidence="8" id="KW-1133">Transmembrane helix</keyword>
<keyword evidence="14" id="KW-1185">Reference proteome</keyword>
<protein>
    <recommendedName>
        <fullName evidence="10">Protein TonB</fullName>
    </recommendedName>
</protein>
<dbReference type="GO" id="GO:0030288">
    <property type="term" value="C:outer membrane-bounded periplasmic space"/>
    <property type="evidence" value="ECO:0007669"/>
    <property type="project" value="InterPro"/>
</dbReference>
<keyword evidence="4 10" id="KW-1003">Cell membrane</keyword>
<dbReference type="PROSITE" id="PS52015">
    <property type="entry name" value="TONB_CTD"/>
    <property type="match status" value="1"/>
</dbReference>
<feature type="signal peptide" evidence="11">
    <location>
        <begin position="1"/>
        <end position="33"/>
    </location>
</feature>
<dbReference type="InterPro" id="IPR051045">
    <property type="entry name" value="TonB-dependent_transducer"/>
</dbReference>
<dbReference type="GO" id="GO:0055085">
    <property type="term" value="P:transmembrane transport"/>
    <property type="evidence" value="ECO:0007669"/>
    <property type="project" value="InterPro"/>
</dbReference>
<keyword evidence="10" id="KW-0735">Signal-anchor</keyword>
<dbReference type="GO" id="GO:0005886">
    <property type="term" value="C:plasma membrane"/>
    <property type="evidence" value="ECO:0007669"/>
    <property type="project" value="UniProtKB-SubCell"/>
</dbReference>
<evidence type="ECO:0000256" key="4">
    <source>
        <dbReference type="ARBA" id="ARBA00022475"/>
    </source>
</evidence>
<keyword evidence="3 10" id="KW-0813">Transport</keyword>
<dbReference type="PANTHER" id="PTHR33446:SF14">
    <property type="entry name" value="PROTEIN TONB"/>
    <property type="match status" value="1"/>
</dbReference>
<comment type="function">
    <text evidence="10">Interacts with outer membrane receptor proteins that carry out high-affinity binding and energy dependent uptake into the periplasmic space of specific substrates. It could act to transduce energy from the cytoplasmic membrane to specific energy-requiring processes in the outer membrane, resulting in the release into the periplasm of ligands bound by these outer membrane proteins.</text>
</comment>
<evidence type="ECO:0000256" key="1">
    <source>
        <dbReference type="ARBA" id="ARBA00004383"/>
    </source>
</evidence>
<dbReference type="AlphaFoldDB" id="A0A0J8GV34"/>
<evidence type="ECO:0000313" key="13">
    <source>
        <dbReference type="EMBL" id="KMT66645.1"/>
    </source>
</evidence>
<evidence type="ECO:0000256" key="8">
    <source>
        <dbReference type="ARBA" id="ARBA00022989"/>
    </source>
</evidence>
<dbReference type="PRINTS" id="PR01374">
    <property type="entry name" value="TONBPROTEIN"/>
</dbReference>
<evidence type="ECO:0000256" key="5">
    <source>
        <dbReference type="ARBA" id="ARBA00022519"/>
    </source>
</evidence>
<name>A0A0J8GV34_9ALTE</name>
<organism evidence="13 14">
    <name type="scientific">Catenovulum maritimum</name>
    <dbReference type="NCBI Taxonomy" id="1513271"/>
    <lineage>
        <taxon>Bacteria</taxon>
        <taxon>Pseudomonadati</taxon>
        <taxon>Pseudomonadota</taxon>
        <taxon>Gammaproteobacteria</taxon>
        <taxon>Alteromonadales</taxon>
        <taxon>Alteromonadaceae</taxon>
        <taxon>Catenovulum</taxon>
    </lineage>
</organism>
<dbReference type="EMBL" id="LAZL01000002">
    <property type="protein sequence ID" value="KMT66645.1"/>
    <property type="molecule type" value="Genomic_DNA"/>
</dbReference>
<dbReference type="InterPro" id="IPR037682">
    <property type="entry name" value="TonB_C"/>
</dbReference>
<comment type="subcellular location">
    <subcellularLocation>
        <location evidence="1 10">Cell inner membrane</location>
        <topology evidence="1 10">Single-pass membrane protein</topology>
        <orientation evidence="1 10">Periplasmic side</orientation>
    </subcellularLocation>
</comment>
<feature type="domain" description="TonB C-terminal" evidence="12">
    <location>
        <begin position="39"/>
        <end position="136"/>
    </location>
</feature>
<dbReference type="GO" id="GO:0015031">
    <property type="term" value="P:protein transport"/>
    <property type="evidence" value="ECO:0007669"/>
    <property type="project" value="UniProtKB-UniRule"/>
</dbReference>
<dbReference type="Pfam" id="PF03544">
    <property type="entry name" value="TonB_C"/>
    <property type="match status" value="1"/>
</dbReference>
<dbReference type="GO" id="GO:0031992">
    <property type="term" value="F:energy transducer activity"/>
    <property type="evidence" value="ECO:0007669"/>
    <property type="project" value="InterPro"/>
</dbReference>
<evidence type="ECO:0000256" key="7">
    <source>
        <dbReference type="ARBA" id="ARBA00022927"/>
    </source>
</evidence>
<dbReference type="Proteomes" id="UP000037600">
    <property type="component" value="Unassembled WGS sequence"/>
</dbReference>
<dbReference type="InterPro" id="IPR003538">
    <property type="entry name" value="TonB"/>
</dbReference>
<proteinExistence type="inferred from homology"/>
<evidence type="ECO:0000313" key="14">
    <source>
        <dbReference type="Proteomes" id="UP000037600"/>
    </source>
</evidence>
<evidence type="ECO:0000256" key="11">
    <source>
        <dbReference type="SAM" id="SignalP"/>
    </source>
</evidence>
<comment type="caution">
    <text evidence="13">The sequence shown here is derived from an EMBL/GenBank/DDBJ whole genome shotgun (WGS) entry which is preliminary data.</text>
</comment>
<accession>A0A0J8GV34</accession>
<dbReference type="NCBIfam" id="TIGR01352">
    <property type="entry name" value="tonB_Cterm"/>
    <property type="match status" value="1"/>
</dbReference>
<dbReference type="RefSeq" id="WP_048688099.1">
    <property type="nucleotide sequence ID" value="NZ_KQ130482.1"/>
</dbReference>